<proteinExistence type="predicted"/>
<evidence type="ECO:0000313" key="3">
    <source>
        <dbReference type="Proteomes" id="UP000224629"/>
    </source>
</evidence>
<keyword evidence="3" id="KW-1185">Reference proteome</keyword>
<evidence type="ECO:0000313" key="2">
    <source>
        <dbReference type="EMBL" id="ATP59756.1"/>
    </source>
</evidence>
<protein>
    <recommendedName>
        <fullName evidence="4">DUF31 domain-containing protein</fullName>
    </recommendedName>
</protein>
<evidence type="ECO:0008006" key="4">
    <source>
        <dbReference type="Google" id="ProtNLM"/>
    </source>
</evidence>
<dbReference type="Proteomes" id="UP000224629">
    <property type="component" value="Chromosome"/>
</dbReference>
<organism evidence="2 3">
    <name type="scientific">Mesomycoplasma dispar</name>
    <dbReference type="NCBI Taxonomy" id="86660"/>
    <lineage>
        <taxon>Bacteria</taxon>
        <taxon>Bacillati</taxon>
        <taxon>Mycoplasmatota</taxon>
        <taxon>Mycoplasmoidales</taxon>
        <taxon>Metamycoplasmataceae</taxon>
        <taxon>Mesomycoplasma</taxon>
    </lineage>
</organism>
<keyword evidence="1" id="KW-1133">Transmembrane helix</keyword>
<dbReference type="RefSeq" id="WP_099451982.1">
    <property type="nucleotide sequence ID" value="NZ_CP024161.1"/>
</dbReference>
<accession>A0ABN5DRN3</accession>
<evidence type="ECO:0000256" key="1">
    <source>
        <dbReference type="SAM" id="Phobius"/>
    </source>
</evidence>
<sequence>MLRKFRIKSKVFKIFLFNFIPLANLTIVIAVSFYVIKNSKIAEEYLNSEEEEKNEQEKVDTKKYEFENIPEAENKFISNFEKNIDISWEDEIWLNNSKWTSIFQEKPQQISDLLKKFPYFENSLFNNDPLNEALINLHSFFRNEIKKNFKTHIQEFDIITDQKKWQNKKISNNFSIIKNKKDFFSIFTNLENKKFYKRVLSNPEFFNKKAVVVFIKPGEIFANWRFKENGKNPVLEPAFTYKNSKKNDQIGIISYDNKFWNFFYQDYEYRDIESGDAVRPAVIRPSDFSFQSEIYQDHWYYPKKRPSNHFFIFYKIIDKSDINKFNNDLDIHIDTIEDLILYNRIERSKTELENFQDFLLKKQQILGKNPLKTTRLYAMIKENETEIASQKIYSDYQVTKDLLENKNLGKSWEWGDAFHISNLFNPAKNGSTSAEFNKFILKKQNANLIFDDEILYSKIDHSSKKIKIYTFNFKDLFPKFAVEPANFKIEKLAKFTKVDFGNSNLDQIEYIKIKSLSEFDRIYNELVK</sequence>
<dbReference type="EMBL" id="CP024161">
    <property type="protein sequence ID" value="ATP59756.1"/>
    <property type="molecule type" value="Genomic_DNA"/>
</dbReference>
<gene>
    <name evidence="2" type="ORF">CSW10_02310</name>
</gene>
<keyword evidence="1" id="KW-0472">Membrane</keyword>
<feature type="transmembrane region" description="Helical" evidence="1">
    <location>
        <begin position="12"/>
        <end position="36"/>
    </location>
</feature>
<reference evidence="2" key="1">
    <citation type="submission" date="2017-10" db="EMBL/GenBank/DDBJ databases">
        <title>Genome-wide analysis of the first isolated strain mycoplasma dispar GS01.</title>
        <authorList>
            <person name="Hao H."/>
            <person name="Chen S."/>
            <person name="Zhao P."/>
            <person name="Chu Y."/>
            <person name="Liu Y."/>
        </authorList>
    </citation>
    <scope>NUCLEOTIDE SEQUENCE [LARGE SCALE GENOMIC DNA]</scope>
    <source>
        <strain evidence="2">GS01</strain>
    </source>
</reference>
<name>A0ABN5DRN3_9BACT</name>
<keyword evidence="1" id="KW-0812">Transmembrane</keyword>